<protein>
    <recommendedName>
        <fullName evidence="1">Protein kinase domain-containing protein</fullName>
    </recommendedName>
</protein>
<dbReference type="PROSITE" id="PS50011">
    <property type="entry name" value="PROTEIN_KINASE_DOM"/>
    <property type="match status" value="1"/>
</dbReference>
<keyword evidence="3" id="KW-1185">Reference proteome</keyword>
<feature type="domain" description="Protein kinase" evidence="1">
    <location>
        <begin position="1"/>
        <end position="87"/>
    </location>
</feature>
<dbReference type="GO" id="GO:0005524">
    <property type="term" value="F:ATP binding"/>
    <property type="evidence" value="ECO:0007669"/>
    <property type="project" value="InterPro"/>
</dbReference>
<dbReference type="InterPro" id="IPR011009">
    <property type="entry name" value="Kinase-like_dom_sf"/>
</dbReference>
<dbReference type="Pfam" id="PF00069">
    <property type="entry name" value="Pkinase"/>
    <property type="match status" value="1"/>
</dbReference>
<dbReference type="GO" id="GO:0004674">
    <property type="term" value="F:protein serine/threonine kinase activity"/>
    <property type="evidence" value="ECO:0007669"/>
    <property type="project" value="TreeGrafter"/>
</dbReference>
<dbReference type="AlphaFoldDB" id="A0AAW1P200"/>
<gene>
    <name evidence="2" type="ORF">WJX73_008474</name>
</gene>
<dbReference type="Gene3D" id="1.10.510.10">
    <property type="entry name" value="Transferase(Phosphotransferase) domain 1"/>
    <property type="match status" value="1"/>
</dbReference>
<dbReference type="EMBL" id="JALJOQ010000057">
    <property type="protein sequence ID" value="KAK9803730.1"/>
    <property type="molecule type" value="Genomic_DNA"/>
</dbReference>
<dbReference type="Proteomes" id="UP001465755">
    <property type="component" value="Unassembled WGS sequence"/>
</dbReference>
<dbReference type="PANTHER" id="PTHR44329">
    <property type="entry name" value="SERINE/THREONINE-PROTEIN KINASE TNNI3K-RELATED"/>
    <property type="match status" value="1"/>
</dbReference>
<evidence type="ECO:0000313" key="2">
    <source>
        <dbReference type="EMBL" id="KAK9803730.1"/>
    </source>
</evidence>
<dbReference type="InterPro" id="IPR051681">
    <property type="entry name" value="Ser/Thr_Kinases-Pseudokinases"/>
</dbReference>
<proteinExistence type="predicted"/>
<dbReference type="SUPFAM" id="SSF56112">
    <property type="entry name" value="Protein kinase-like (PK-like)"/>
    <property type="match status" value="1"/>
</dbReference>
<sequence>MRGTFAYIAPEVLTGARCTAKVDIFSLGIVLWELCTSETPHRGRNRPVRVPEECPASIAALIDRCQEFEPNDRPTAKEVVQAILNST</sequence>
<evidence type="ECO:0000259" key="1">
    <source>
        <dbReference type="PROSITE" id="PS50011"/>
    </source>
</evidence>
<evidence type="ECO:0000313" key="3">
    <source>
        <dbReference type="Proteomes" id="UP001465755"/>
    </source>
</evidence>
<name>A0AAW1P200_9CHLO</name>
<organism evidence="2 3">
    <name type="scientific">Symbiochloris irregularis</name>
    <dbReference type="NCBI Taxonomy" id="706552"/>
    <lineage>
        <taxon>Eukaryota</taxon>
        <taxon>Viridiplantae</taxon>
        <taxon>Chlorophyta</taxon>
        <taxon>core chlorophytes</taxon>
        <taxon>Trebouxiophyceae</taxon>
        <taxon>Trebouxiales</taxon>
        <taxon>Trebouxiaceae</taxon>
        <taxon>Symbiochloris</taxon>
    </lineage>
</organism>
<accession>A0AAW1P200</accession>
<reference evidence="2 3" key="1">
    <citation type="journal article" date="2024" name="Nat. Commun.">
        <title>Phylogenomics reveals the evolutionary origins of lichenization in chlorophyte algae.</title>
        <authorList>
            <person name="Puginier C."/>
            <person name="Libourel C."/>
            <person name="Otte J."/>
            <person name="Skaloud P."/>
            <person name="Haon M."/>
            <person name="Grisel S."/>
            <person name="Petersen M."/>
            <person name="Berrin J.G."/>
            <person name="Delaux P.M."/>
            <person name="Dal Grande F."/>
            <person name="Keller J."/>
        </authorList>
    </citation>
    <scope>NUCLEOTIDE SEQUENCE [LARGE SCALE GENOMIC DNA]</scope>
    <source>
        <strain evidence="2 3">SAG 2036</strain>
    </source>
</reference>
<comment type="caution">
    <text evidence="2">The sequence shown here is derived from an EMBL/GenBank/DDBJ whole genome shotgun (WGS) entry which is preliminary data.</text>
</comment>
<dbReference type="InterPro" id="IPR000719">
    <property type="entry name" value="Prot_kinase_dom"/>
</dbReference>